<protein>
    <recommendedName>
        <fullName evidence="3">Major capsid protein</fullName>
    </recommendedName>
</protein>
<evidence type="ECO:0000313" key="1">
    <source>
        <dbReference type="EMBL" id="RWR18884.1"/>
    </source>
</evidence>
<dbReference type="AlphaFoldDB" id="A0A3S3MY33"/>
<name>A0A3S3MY33_9MICO</name>
<sequence length="386" mass="42141">MESRLKIAVLGCDIVGADRGFNVAADILTNTADGVPLNNLWREFSTALAEWNKTRDAISALFTRSTTESFAQLPVGSSNIEFEKQSEFGVPQSSRVKPDYTRMGFPLEWSDAGLRYTRKFLRDATADQVRAQHQAVLEADNRATFRDTMTALTTKAQKGTRTSNENGVEVFDLWDGSAGETPPSYAGRSFSSTHDHYLVSGATLIDSGDIEALITTIQEHGHGLRESGEQLIIMVNPAQMDPIATWRKAEANANGAVAKYDFIPASSAPAYLTDLTIIGDRAPAAFNGLPLEGSYGDAWITKSYFVPAGYVIAVATGGANSLRNPLWLREHPTASSRGLRLLPQYERYPLVEATYEHGYGLGVRYRSAAAVMQIKASGSYDNPTWP</sequence>
<accession>A0A3S3MY33</accession>
<dbReference type="RefSeq" id="WP_128217805.1">
    <property type="nucleotide sequence ID" value="NZ_RBZY01000027.1"/>
</dbReference>
<reference evidence="1 2" key="1">
    <citation type="journal article" date="2018" name="Front. Microbiol.">
        <title>Novel Insights Into Bacterial Dimethylsulfoniopropionate Catabolism in the East China Sea.</title>
        <authorList>
            <person name="Liu J."/>
            <person name="Liu J."/>
            <person name="Zhang S.H."/>
            <person name="Liang J."/>
            <person name="Lin H."/>
            <person name="Song D."/>
            <person name="Yang G.P."/>
            <person name="Todd J.D."/>
            <person name="Zhang X.H."/>
        </authorList>
    </citation>
    <scope>NUCLEOTIDE SEQUENCE [LARGE SCALE GENOMIC DNA]</scope>
    <source>
        <strain evidence="1 2">ZYFD042</strain>
    </source>
</reference>
<proteinExistence type="predicted"/>
<gene>
    <name evidence="1" type="ORF">D8Y23_08940</name>
</gene>
<dbReference type="OrthoDB" id="4378081at2"/>
<dbReference type="EMBL" id="RBZY01000027">
    <property type="protein sequence ID" value="RWR18884.1"/>
    <property type="molecule type" value="Genomic_DNA"/>
</dbReference>
<comment type="caution">
    <text evidence="1">The sequence shown here is derived from an EMBL/GenBank/DDBJ whole genome shotgun (WGS) entry which is preliminary data.</text>
</comment>
<evidence type="ECO:0008006" key="3">
    <source>
        <dbReference type="Google" id="ProtNLM"/>
    </source>
</evidence>
<evidence type="ECO:0000313" key="2">
    <source>
        <dbReference type="Proteomes" id="UP000285970"/>
    </source>
</evidence>
<dbReference type="Proteomes" id="UP000285970">
    <property type="component" value="Unassembled WGS sequence"/>
</dbReference>
<organism evidence="1 2">
    <name type="scientific">Microbacterium enclense</name>
    <dbReference type="NCBI Taxonomy" id="993073"/>
    <lineage>
        <taxon>Bacteria</taxon>
        <taxon>Bacillati</taxon>
        <taxon>Actinomycetota</taxon>
        <taxon>Actinomycetes</taxon>
        <taxon>Micrococcales</taxon>
        <taxon>Microbacteriaceae</taxon>
        <taxon>Microbacterium</taxon>
    </lineage>
</organism>